<keyword evidence="1" id="KW-1133">Transmembrane helix</keyword>
<dbReference type="EMBL" id="LCHM01000073">
    <property type="protein sequence ID" value="KKT34493.1"/>
    <property type="molecule type" value="Genomic_DNA"/>
</dbReference>
<evidence type="ECO:0000313" key="3">
    <source>
        <dbReference type="Proteomes" id="UP000034617"/>
    </source>
</evidence>
<evidence type="ECO:0000256" key="1">
    <source>
        <dbReference type="SAM" id="Phobius"/>
    </source>
</evidence>
<feature type="transmembrane region" description="Helical" evidence="1">
    <location>
        <begin position="27"/>
        <end position="49"/>
    </location>
</feature>
<dbReference type="Proteomes" id="UP000034617">
    <property type="component" value="Unassembled WGS sequence"/>
</dbReference>
<proteinExistence type="predicted"/>
<keyword evidence="1" id="KW-0812">Transmembrane</keyword>
<name>A0A0G1GJH4_9BACT</name>
<organism evidence="2 3">
    <name type="scientific">Candidatus Gottesmanbacteria bacterium GW2011_GWB1_44_11c</name>
    <dbReference type="NCBI Taxonomy" id="1618447"/>
    <lineage>
        <taxon>Bacteria</taxon>
        <taxon>Candidatus Gottesmaniibacteriota</taxon>
    </lineage>
</organism>
<sequence>MRNDAERGTRTSDGGRRTTQSFPPLSFHFYFLLSILYLFNPVSLIDGALWGQVDSLGVLIFMAAVILAASDKPILAGAVYTLSMMTKLQNMIYGPLFFLLLWQLGAFQGLVRGIIGAVSAFFFLNMEFLLKKNMSTVMESLTSNYDYFPMMSLNAFNLWWIAAKGAGMQMSDKLLSIGIINAKTTGLLLFSSGYLLAGVTMVKETMKKMFVKRTVADEKNYYLENKTGDPSTPSIELRTSSLRVNARRGTPVEHPQSRNVLVRTIYNIQKVFMWSEDVNTSDAERIVIFNIRTTKMTGQTISFTNSNVPTFFFISSPLLSSLRFPSFYSKQNPMTGMHFPYLFSC</sequence>
<feature type="transmembrane region" description="Helical" evidence="1">
    <location>
        <begin position="174"/>
        <end position="202"/>
    </location>
</feature>
<evidence type="ECO:0000313" key="2">
    <source>
        <dbReference type="EMBL" id="KKT34493.1"/>
    </source>
</evidence>
<keyword evidence="1" id="KW-0472">Membrane</keyword>
<feature type="transmembrane region" description="Helical" evidence="1">
    <location>
        <begin position="100"/>
        <end position="124"/>
    </location>
</feature>
<comment type="caution">
    <text evidence="2">The sequence shown here is derived from an EMBL/GenBank/DDBJ whole genome shotgun (WGS) entry which is preliminary data.</text>
</comment>
<gene>
    <name evidence="2" type="ORF">UW22_C0073G0003</name>
</gene>
<protein>
    <submittedName>
        <fullName evidence="2">Uncharacterized protein</fullName>
    </submittedName>
</protein>
<dbReference type="AlphaFoldDB" id="A0A0G1GJH4"/>
<reference evidence="2 3" key="1">
    <citation type="journal article" date="2015" name="Nature">
        <title>rRNA introns, odd ribosomes, and small enigmatic genomes across a large radiation of phyla.</title>
        <authorList>
            <person name="Brown C.T."/>
            <person name="Hug L.A."/>
            <person name="Thomas B.C."/>
            <person name="Sharon I."/>
            <person name="Castelle C.J."/>
            <person name="Singh A."/>
            <person name="Wilkins M.J."/>
            <person name="Williams K.H."/>
            <person name="Banfield J.F."/>
        </authorList>
    </citation>
    <scope>NUCLEOTIDE SEQUENCE [LARGE SCALE GENOMIC DNA]</scope>
</reference>
<feature type="transmembrane region" description="Helical" evidence="1">
    <location>
        <begin position="56"/>
        <end position="80"/>
    </location>
</feature>
<accession>A0A0G1GJH4</accession>